<feature type="compositionally biased region" description="Basic and acidic residues" evidence="1">
    <location>
        <begin position="121"/>
        <end position="130"/>
    </location>
</feature>
<feature type="region of interest" description="Disordered" evidence="1">
    <location>
        <begin position="121"/>
        <end position="141"/>
    </location>
</feature>
<reference evidence="2 3" key="1">
    <citation type="submission" date="2023-08" db="EMBL/GenBank/DDBJ databases">
        <authorList>
            <person name="Park J.-S."/>
        </authorList>
    </citation>
    <scope>NUCLEOTIDE SEQUENCE [LARGE SCALE GENOMIC DNA]</scope>
    <source>
        <strain evidence="2 3">2205SS18-9</strain>
    </source>
</reference>
<keyword evidence="3" id="KW-1185">Reference proteome</keyword>
<proteinExistence type="predicted"/>
<evidence type="ECO:0000256" key="1">
    <source>
        <dbReference type="SAM" id="MobiDB-lite"/>
    </source>
</evidence>
<dbReference type="Proteomes" id="UP001231941">
    <property type="component" value="Unassembled WGS sequence"/>
</dbReference>
<organism evidence="2 3">
    <name type="scientific">Chengkuizengella axinellae</name>
    <dbReference type="NCBI Taxonomy" id="3064388"/>
    <lineage>
        <taxon>Bacteria</taxon>
        <taxon>Bacillati</taxon>
        <taxon>Bacillota</taxon>
        <taxon>Bacilli</taxon>
        <taxon>Bacillales</taxon>
        <taxon>Paenibacillaceae</taxon>
        <taxon>Chengkuizengella</taxon>
    </lineage>
</organism>
<protein>
    <submittedName>
        <fullName evidence="2">Uncharacterized protein</fullName>
    </submittedName>
</protein>
<name>A0ABT9IYC7_9BACL</name>
<accession>A0ABT9IYC7</accession>
<dbReference type="EMBL" id="JAVAMP010000003">
    <property type="protein sequence ID" value="MDP5274354.1"/>
    <property type="molecule type" value="Genomic_DNA"/>
</dbReference>
<evidence type="ECO:0000313" key="3">
    <source>
        <dbReference type="Proteomes" id="UP001231941"/>
    </source>
</evidence>
<comment type="caution">
    <text evidence="2">The sequence shown here is derived from an EMBL/GenBank/DDBJ whole genome shotgun (WGS) entry which is preliminary data.</text>
</comment>
<gene>
    <name evidence="2" type="ORF">Q5Y73_09550</name>
</gene>
<sequence>MKFNFKKDTVKLGNKNVEIPKLTIAKWKLLFDNIQALPQIILNILAVKDTKDFSSTLIVGTGMAIDEIVGMVAVITGLDVEYIEENADINELSTFIYKTIKKNDLQESVKNFRAVLGSMKQEKQETEGGKSHLMNGSTTVQ</sequence>
<evidence type="ECO:0000313" key="2">
    <source>
        <dbReference type="EMBL" id="MDP5274354.1"/>
    </source>
</evidence>
<dbReference type="RefSeq" id="WP_305991665.1">
    <property type="nucleotide sequence ID" value="NZ_JAVAMP010000003.1"/>
</dbReference>